<keyword evidence="17" id="KW-1185">Reference proteome</keyword>
<keyword evidence="8" id="KW-0915">Sodium</keyword>
<protein>
    <submittedName>
        <fullName evidence="15">Transporter</fullName>
    </submittedName>
</protein>
<keyword evidence="3" id="KW-0813">Transport</keyword>
<evidence type="ECO:0000256" key="13">
    <source>
        <dbReference type="SAM" id="Phobius"/>
    </source>
</evidence>
<evidence type="ECO:0000313" key="15">
    <source>
        <dbReference type="EMBL" id="PEJ33266.1"/>
    </source>
</evidence>
<evidence type="ECO:0000256" key="7">
    <source>
        <dbReference type="ARBA" id="ARBA00022989"/>
    </source>
</evidence>
<keyword evidence="6" id="KW-0769">Symport</keyword>
<comment type="subcellular location">
    <subcellularLocation>
        <location evidence="1">Cell membrane</location>
        <topology evidence="1">Multi-pass membrane protein</topology>
    </subcellularLocation>
</comment>
<feature type="transmembrane region" description="Helical" evidence="13">
    <location>
        <begin position="242"/>
        <end position="263"/>
    </location>
</feature>
<evidence type="ECO:0000256" key="10">
    <source>
        <dbReference type="ARBA" id="ARBA00023136"/>
    </source>
</evidence>
<sequence length="442" mass="49633">MRPRSFQEYVQGPIQIGMGLGIISLLARWVTGTTILSSPESMVKYGVFGGIGYALMGAIALFMFSFIGRRVRQDFPVGLTMGDYLKTRLHPLGYWILLVILVLTSLHTLFIQGMAASTLCQFLFDTPLYVGLFFFFCFCVLFAGFGGLKFIHGIASFQVISMFAAAILIPLYFFVKEGIQPVYDGIRLYHPYMLVINKYDLWNFIFAGLLVGFGQFFFDLTSWHRLFMIEIKKVPLTFSLSGLIWITFPLSFSSLFIMVIFTGGFTDIHSILVGLANKITTPFIFILFILCAFSAITSTFGACLHSLISLIVANILEPFQTKKSDQQKIRMAYLLSILIGGMVFVATLFNSPTLLELLFYSGNIYSALLAPFLAIVFSKGKVANFIPISAVLAIVISYIIQPYVSDFQSIWFSGLASFTIIVICTILTFIKTKWRFFKTKLN</sequence>
<dbReference type="PROSITE" id="PS50283">
    <property type="entry name" value="NA_SOLUT_SYMP_3"/>
    <property type="match status" value="1"/>
</dbReference>
<dbReference type="AlphaFoldDB" id="A0AAX0S4M8"/>
<dbReference type="InterPro" id="IPR050277">
    <property type="entry name" value="Sodium:Solute_Symporter"/>
</dbReference>
<evidence type="ECO:0000256" key="6">
    <source>
        <dbReference type="ARBA" id="ARBA00022847"/>
    </source>
</evidence>
<proteinExistence type="inferred from homology"/>
<gene>
    <name evidence="15" type="ORF">CN689_12075</name>
    <name evidence="14" type="ORF">DTO10_07550</name>
</gene>
<evidence type="ECO:0000256" key="11">
    <source>
        <dbReference type="ARBA" id="ARBA00023201"/>
    </source>
</evidence>
<reference evidence="14 17" key="2">
    <citation type="submission" date="2018-07" db="EMBL/GenBank/DDBJ databases">
        <title>The molecular basis for the intramolecular migration of carboxyl group in the catabolism of para-hydroxybenzoate via gentisate.</title>
        <authorList>
            <person name="Zhao H."/>
            <person name="Xu Y."/>
            <person name="Lin S."/>
            <person name="Spain J.C."/>
            <person name="Zhou N.-Y."/>
        </authorList>
    </citation>
    <scope>NUCLEOTIDE SEQUENCE [LARGE SCALE GENOMIC DNA]</scope>
    <source>
        <strain evidence="14 17">PHB-7a</strain>
    </source>
</reference>
<dbReference type="Proteomes" id="UP000220106">
    <property type="component" value="Unassembled WGS sequence"/>
</dbReference>
<feature type="transmembrane region" description="Helical" evidence="13">
    <location>
        <begin position="283"/>
        <end position="312"/>
    </location>
</feature>
<reference evidence="15 16" key="1">
    <citation type="submission" date="2017-09" db="EMBL/GenBank/DDBJ databases">
        <title>Large-scale bioinformatics analysis of Bacillus genomes uncovers conserved roles of natural products in bacterial physiology.</title>
        <authorList>
            <consortium name="Agbiome Team Llc"/>
            <person name="Bleich R.M."/>
            <person name="Kirk G.J."/>
            <person name="Santa Maria K.C."/>
            <person name="Allen S.E."/>
            <person name="Farag S."/>
            <person name="Shank E.A."/>
            <person name="Bowers A."/>
        </authorList>
    </citation>
    <scope>NUCLEOTIDE SEQUENCE [LARGE SCALE GENOMIC DNA]</scope>
    <source>
        <strain evidence="15 16">AFS003229</strain>
    </source>
</reference>
<comment type="catalytic activity">
    <reaction evidence="12">
        <text>L-proline(in) + Na(+)(in) = L-proline(out) + Na(+)(out)</text>
        <dbReference type="Rhea" id="RHEA:28967"/>
        <dbReference type="ChEBI" id="CHEBI:29101"/>
        <dbReference type="ChEBI" id="CHEBI:60039"/>
    </reaction>
</comment>
<feature type="transmembrane region" description="Helical" evidence="13">
    <location>
        <begin position="51"/>
        <end position="71"/>
    </location>
</feature>
<feature type="transmembrane region" description="Helical" evidence="13">
    <location>
        <begin position="92"/>
        <end position="116"/>
    </location>
</feature>
<dbReference type="InterPro" id="IPR001734">
    <property type="entry name" value="Na/solute_symporter"/>
</dbReference>
<feature type="transmembrane region" description="Helical" evidence="13">
    <location>
        <begin position="332"/>
        <end position="351"/>
    </location>
</feature>
<dbReference type="EMBL" id="CP030926">
    <property type="protein sequence ID" value="AXN38304.1"/>
    <property type="molecule type" value="Genomic_DNA"/>
</dbReference>
<evidence type="ECO:0000256" key="5">
    <source>
        <dbReference type="ARBA" id="ARBA00022692"/>
    </source>
</evidence>
<evidence type="ECO:0000256" key="1">
    <source>
        <dbReference type="ARBA" id="ARBA00004651"/>
    </source>
</evidence>
<evidence type="ECO:0000256" key="12">
    <source>
        <dbReference type="ARBA" id="ARBA00033708"/>
    </source>
</evidence>
<dbReference type="Gene3D" id="1.20.1730.10">
    <property type="entry name" value="Sodium/glucose cotransporter"/>
    <property type="match status" value="1"/>
</dbReference>
<evidence type="ECO:0000256" key="8">
    <source>
        <dbReference type="ARBA" id="ARBA00023053"/>
    </source>
</evidence>
<keyword evidence="7 13" id="KW-1133">Transmembrane helix</keyword>
<organism evidence="15 16">
    <name type="scientific">Peribacillus butanolivorans</name>
    <dbReference type="NCBI Taxonomy" id="421767"/>
    <lineage>
        <taxon>Bacteria</taxon>
        <taxon>Bacillati</taxon>
        <taxon>Bacillota</taxon>
        <taxon>Bacilli</taxon>
        <taxon>Bacillales</taxon>
        <taxon>Bacillaceae</taxon>
        <taxon>Peribacillus</taxon>
    </lineage>
</organism>
<name>A0AAX0S4M8_9BACI</name>
<dbReference type="GO" id="GO:0015293">
    <property type="term" value="F:symporter activity"/>
    <property type="evidence" value="ECO:0007669"/>
    <property type="project" value="UniProtKB-KW"/>
</dbReference>
<feature type="transmembrane region" description="Helical" evidence="13">
    <location>
        <begin position="385"/>
        <end position="404"/>
    </location>
</feature>
<dbReference type="GO" id="GO:0006814">
    <property type="term" value="P:sodium ion transport"/>
    <property type="evidence" value="ECO:0007669"/>
    <property type="project" value="UniProtKB-KW"/>
</dbReference>
<evidence type="ECO:0000313" key="17">
    <source>
        <dbReference type="Proteomes" id="UP000260457"/>
    </source>
</evidence>
<dbReference type="EMBL" id="NUEQ01000019">
    <property type="protein sequence ID" value="PEJ33266.1"/>
    <property type="molecule type" value="Genomic_DNA"/>
</dbReference>
<keyword evidence="10 13" id="KW-0472">Membrane</keyword>
<keyword evidence="11" id="KW-0739">Sodium transport</keyword>
<feature type="transmembrane region" description="Helical" evidence="13">
    <location>
        <begin position="357"/>
        <end position="378"/>
    </location>
</feature>
<evidence type="ECO:0000313" key="16">
    <source>
        <dbReference type="Proteomes" id="UP000220106"/>
    </source>
</evidence>
<keyword evidence="5 13" id="KW-0812">Transmembrane</keyword>
<feature type="transmembrane region" description="Helical" evidence="13">
    <location>
        <begin position="410"/>
        <end position="430"/>
    </location>
</feature>
<evidence type="ECO:0000313" key="14">
    <source>
        <dbReference type="EMBL" id="AXN38304.1"/>
    </source>
</evidence>
<accession>A0AAX0S4M8</accession>
<comment type="similarity">
    <text evidence="2">Belongs to the sodium:solute symporter (SSF) (TC 2.A.21) family.</text>
</comment>
<feature type="transmembrane region" description="Helical" evidence="13">
    <location>
        <begin position="128"/>
        <end position="148"/>
    </location>
</feature>
<feature type="transmembrane region" description="Helical" evidence="13">
    <location>
        <begin position="201"/>
        <end position="221"/>
    </location>
</feature>
<dbReference type="InterPro" id="IPR038377">
    <property type="entry name" value="Na/Glc_symporter_sf"/>
</dbReference>
<feature type="transmembrane region" description="Helical" evidence="13">
    <location>
        <begin position="12"/>
        <end position="31"/>
    </location>
</feature>
<keyword evidence="4" id="KW-1003">Cell membrane</keyword>
<dbReference type="KEGG" id="pbut:DTO10_07550"/>
<dbReference type="PANTHER" id="PTHR48086:SF3">
    <property type="entry name" value="SODIUM_PROLINE SYMPORTER"/>
    <property type="match status" value="1"/>
</dbReference>
<dbReference type="PANTHER" id="PTHR48086">
    <property type="entry name" value="SODIUM/PROLINE SYMPORTER-RELATED"/>
    <property type="match status" value="1"/>
</dbReference>
<feature type="transmembrane region" description="Helical" evidence="13">
    <location>
        <begin position="155"/>
        <end position="175"/>
    </location>
</feature>
<evidence type="ECO:0000256" key="4">
    <source>
        <dbReference type="ARBA" id="ARBA00022475"/>
    </source>
</evidence>
<evidence type="ECO:0000256" key="3">
    <source>
        <dbReference type="ARBA" id="ARBA00022448"/>
    </source>
</evidence>
<dbReference type="RefSeq" id="WP_098176039.1">
    <property type="nucleotide sequence ID" value="NZ_CP030926.1"/>
</dbReference>
<evidence type="ECO:0000256" key="2">
    <source>
        <dbReference type="ARBA" id="ARBA00006434"/>
    </source>
</evidence>
<dbReference type="Proteomes" id="UP000260457">
    <property type="component" value="Chromosome"/>
</dbReference>
<evidence type="ECO:0000256" key="9">
    <source>
        <dbReference type="ARBA" id="ARBA00023065"/>
    </source>
</evidence>
<keyword evidence="9" id="KW-0406">Ion transport</keyword>
<dbReference type="GO" id="GO:0005886">
    <property type="term" value="C:plasma membrane"/>
    <property type="evidence" value="ECO:0007669"/>
    <property type="project" value="UniProtKB-SubCell"/>
</dbReference>